<evidence type="ECO:0008006" key="4">
    <source>
        <dbReference type="Google" id="ProtNLM"/>
    </source>
</evidence>
<reference evidence="2 3" key="1">
    <citation type="submission" date="2018-03" db="EMBL/GenBank/DDBJ databases">
        <title>Comparative genomics illustrates the genes involved in a hyperalkaliphilic mechanisms of Serpentinomonas isolated from highly-alkaline calcium-rich serpentinized springs.</title>
        <authorList>
            <person name="Suzuki S."/>
            <person name="Ishii S."/>
            <person name="Walworth N."/>
            <person name="Bird L."/>
            <person name="Kuenen J.G."/>
            <person name="Nealson K.H."/>
        </authorList>
    </citation>
    <scope>NUCLEOTIDE SEQUENCE [LARGE SCALE GENOMIC DNA]</scope>
    <source>
        <strain evidence="2 3">P1</strain>
    </source>
</reference>
<keyword evidence="1" id="KW-0732">Signal</keyword>
<dbReference type="Proteomes" id="UP000238589">
    <property type="component" value="Unassembled WGS sequence"/>
</dbReference>
<gene>
    <name evidence="2" type="ORF">C6P64_00800</name>
</gene>
<comment type="caution">
    <text evidence="2">The sequence shown here is derived from an EMBL/GenBank/DDBJ whole genome shotgun (WGS) entry which is preliminary data.</text>
</comment>
<keyword evidence="3" id="KW-1185">Reference proteome</keyword>
<feature type="signal peptide" evidence="1">
    <location>
        <begin position="1"/>
        <end position="24"/>
    </location>
</feature>
<proteinExistence type="predicted"/>
<sequence length="158" mass="18085">MAFRPRAVWGLLGWLLLVQGQAQAEAPGQIYRCRTYGGGQFWSEQHCQQHGALIERIESVPAGMSFERQVKVAEQGSGRSAKAVSAGRASRSEQALIEREAKARAREQARLQARCARWQAELERQQGYSRQKLTARRQEFIRNKQQFLREQREQAGCR</sequence>
<dbReference type="EMBL" id="PVLQ01000007">
    <property type="protein sequence ID" value="PRD67029.1"/>
    <property type="molecule type" value="Genomic_DNA"/>
</dbReference>
<evidence type="ECO:0000313" key="3">
    <source>
        <dbReference type="Proteomes" id="UP000238589"/>
    </source>
</evidence>
<name>A0A2S9K982_9BURK</name>
<feature type="chain" id="PRO_5015742613" description="DUF4124 domain-containing protein" evidence="1">
    <location>
        <begin position="25"/>
        <end position="158"/>
    </location>
</feature>
<evidence type="ECO:0000313" key="2">
    <source>
        <dbReference type="EMBL" id="PRD67029.1"/>
    </source>
</evidence>
<protein>
    <recommendedName>
        <fullName evidence="4">DUF4124 domain-containing protein</fullName>
    </recommendedName>
</protein>
<evidence type="ECO:0000256" key="1">
    <source>
        <dbReference type="SAM" id="SignalP"/>
    </source>
</evidence>
<organism evidence="2 3">
    <name type="scientific">Malikia granosa</name>
    <dbReference type="NCBI Taxonomy" id="263067"/>
    <lineage>
        <taxon>Bacteria</taxon>
        <taxon>Pseudomonadati</taxon>
        <taxon>Pseudomonadota</taxon>
        <taxon>Betaproteobacteria</taxon>
        <taxon>Burkholderiales</taxon>
        <taxon>Comamonadaceae</taxon>
        <taxon>Malikia</taxon>
    </lineage>
</organism>
<dbReference type="RefSeq" id="WP_105746693.1">
    <property type="nucleotide sequence ID" value="NZ_PVLQ01000007.1"/>
</dbReference>
<dbReference type="AlphaFoldDB" id="A0A2S9K982"/>
<accession>A0A2S9K982</accession>
<dbReference type="OrthoDB" id="8905093at2"/>